<organism evidence="3 4">
    <name type="scientific">Chaetomium fimeti</name>
    <dbReference type="NCBI Taxonomy" id="1854472"/>
    <lineage>
        <taxon>Eukaryota</taxon>
        <taxon>Fungi</taxon>
        <taxon>Dikarya</taxon>
        <taxon>Ascomycota</taxon>
        <taxon>Pezizomycotina</taxon>
        <taxon>Sordariomycetes</taxon>
        <taxon>Sordariomycetidae</taxon>
        <taxon>Sordariales</taxon>
        <taxon>Chaetomiaceae</taxon>
        <taxon>Chaetomium</taxon>
    </lineage>
</organism>
<sequence>MFRPIPWLWDLVPSLDIRATKKSFTITFGNNKLLQTESPTIVRLGHLSFAIRDFLSTTLRNARMQRALLKRSYQKHQGQIITITPTAWWILLSITVVFYPLAFASIAMVFWLLATWLVLYVTYEAAQIIARVTRRLLDGPVQTFVSVIWNLSRGAQPLPVADAPGERSVPPRILLNIQPSTPEGGLQSPPRYEQTSPSRCEQPIQPWFEPPNPPRSRPPSYSGPLVSESAEDMVIKHKHRPRQTSIHPLPKARRRAIKAIMSRRVLEGN</sequence>
<comment type="caution">
    <text evidence="3">The sequence shown here is derived from an EMBL/GenBank/DDBJ whole genome shotgun (WGS) entry which is preliminary data.</text>
</comment>
<keyword evidence="2" id="KW-1133">Transmembrane helix</keyword>
<keyword evidence="4" id="KW-1185">Reference proteome</keyword>
<evidence type="ECO:0000256" key="2">
    <source>
        <dbReference type="SAM" id="Phobius"/>
    </source>
</evidence>
<dbReference type="RefSeq" id="XP_062656757.1">
    <property type="nucleotide sequence ID" value="XM_062799386.1"/>
</dbReference>
<feature type="compositionally biased region" description="Pro residues" evidence="1">
    <location>
        <begin position="208"/>
        <end position="217"/>
    </location>
</feature>
<dbReference type="EMBL" id="JAUEPN010000006">
    <property type="protein sequence ID" value="KAK3293243.1"/>
    <property type="molecule type" value="Genomic_DNA"/>
</dbReference>
<proteinExistence type="predicted"/>
<name>A0AAE0HAZ4_9PEZI</name>
<keyword evidence="2" id="KW-0812">Transmembrane</keyword>
<feature type="transmembrane region" description="Helical" evidence="2">
    <location>
        <begin position="108"/>
        <end position="126"/>
    </location>
</feature>
<dbReference type="AlphaFoldDB" id="A0AAE0HAZ4"/>
<reference evidence="3" key="1">
    <citation type="journal article" date="2023" name="Mol. Phylogenet. Evol.">
        <title>Genome-scale phylogeny and comparative genomics of the fungal order Sordariales.</title>
        <authorList>
            <person name="Hensen N."/>
            <person name="Bonometti L."/>
            <person name="Westerberg I."/>
            <person name="Brannstrom I.O."/>
            <person name="Guillou S."/>
            <person name="Cros-Aarteil S."/>
            <person name="Calhoun S."/>
            <person name="Haridas S."/>
            <person name="Kuo A."/>
            <person name="Mondo S."/>
            <person name="Pangilinan J."/>
            <person name="Riley R."/>
            <person name="LaButti K."/>
            <person name="Andreopoulos B."/>
            <person name="Lipzen A."/>
            <person name="Chen C."/>
            <person name="Yan M."/>
            <person name="Daum C."/>
            <person name="Ng V."/>
            <person name="Clum A."/>
            <person name="Steindorff A."/>
            <person name="Ohm R.A."/>
            <person name="Martin F."/>
            <person name="Silar P."/>
            <person name="Natvig D.O."/>
            <person name="Lalanne C."/>
            <person name="Gautier V."/>
            <person name="Ament-Velasquez S.L."/>
            <person name="Kruys A."/>
            <person name="Hutchinson M.I."/>
            <person name="Powell A.J."/>
            <person name="Barry K."/>
            <person name="Miller A.N."/>
            <person name="Grigoriev I.V."/>
            <person name="Debuchy R."/>
            <person name="Gladieux P."/>
            <person name="Hiltunen Thoren M."/>
            <person name="Johannesson H."/>
        </authorList>
    </citation>
    <scope>NUCLEOTIDE SEQUENCE</scope>
    <source>
        <strain evidence="3">CBS 168.71</strain>
    </source>
</reference>
<gene>
    <name evidence="3" type="ORF">B0H64DRAFT_208977</name>
</gene>
<feature type="transmembrane region" description="Helical" evidence="2">
    <location>
        <begin position="80"/>
        <end position="102"/>
    </location>
</feature>
<keyword evidence="2" id="KW-0472">Membrane</keyword>
<protein>
    <submittedName>
        <fullName evidence="3">Uncharacterized protein</fullName>
    </submittedName>
</protein>
<evidence type="ECO:0000313" key="4">
    <source>
        <dbReference type="Proteomes" id="UP001278766"/>
    </source>
</evidence>
<dbReference type="GeneID" id="87836334"/>
<evidence type="ECO:0000313" key="3">
    <source>
        <dbReference type="EMBL" id="KAK3293243.1"/>
    </source>
</evidence>
<evidence type="ECO:0000256" key="1">
    <source>
        <dbReference type="SAM" id="MobiDB-lite"/>
    </source>
</evidence>
<dbReference type="Proteomes" id="UP001278766">
    <property type="component" value="Unassembled WGS sequence"/>
</dbReference>
<feature type="region of interest" description="Disordered" evidence="1">
    <location>
        <begin position="177"/>
        <end position="227"/>
    </location>
</feature>
<accession>A0AAE0HAZ4</accession>
<reference evidence="3" key="2">
    <citation type="submission" date="2023-06" db="EMBL/GenBank/DDBJ databases">
        <authorList>
            <consortium name="Lawrence Berkeley National Laboratory"/>
            <person name="Haridas S."/>
            <person name="Hensen N."/>
            <person name="Bonometti L."/>
            <person name="Westerberg I."/>
            <person name="Brannstrom I.O."/>
            <person name="Guillou S."/>
            <person name="Cros-Aarteil S."/>
            <person name="Calhoun S."/>
            <person name="Kuo A."/>
            <person name="Mondo S."/>
            <person name="Pangilinan J."/>
            <person name="Riley R."/>
            <person name="Labutti K."/>
            <person name="Andreopoulos B."/>
            <person name="Lipzen A."/>
            <person name="Chen C."/>
            <person name="Yanf M."/>
            <person name="Daum C."/>
            <person name="Ng V."/>
            <person name="Clum A."/>
            <person name="Steindorff A."/>
            <person name="Ohm R."/>
            <person name="Martin F."/>
            <person name="Silar P."/>
            <person name="Natvig D."/>
            <person name="Lalanne C."/>
            <person name="Gautier V."/>
            <person name="Ament-Velasquez S.L."/>
            <person name="Kruys A."/>
            <person name="Hutchinson M.I."/>
            <person name="Powell A.J."/>
            <person name="Barry K."/>
            <person name="Miller A.N."/>
            <person name="Grigoriev I.V."/>
            <person name="Debuchy R."/>
            <person name="Gladieux P."/>
            <person name="Thoren M.H."/>
            <person name="Johannesson H."/>
        </authorList>
    </citation>
    <scope>NUCLEOTIDE SEQUENCE</scope>
    <source>
        <strain evidence="3">CBS 168.71</strain>
    </source>
</reference>